<proteinExistence type="predicted"/>
<keyword evidence="1" id="KW-0732">Signal</keyword>
<feature type="signal peptide" evidence="1">
    <location>
        <begin position="1"/>
        <end position="20"/>
    </location>
</feature>
<dbReference type="PROSITE" id="PS51257">
    <property type="entry name" value="PROKAR_LIPOPROTEIN"/>
    <property type="match status" value="1"/>
</dbReference>
<dbReference type="Gene3D" id="2.40.128.420">
    <property type="match status" value="1"/>
</dbReference>
<dbReference type="InterPro" id="IPR040580">
    <property type="entry name" value="DUF5627"/>
</dbReference>
<dbReference type="RefSeq" id="WP_211316527.1">
    <property type="nucleotide sequence ID" value="NZ_CP139960.1"/>
</dbReference>
<dbReference type="Pfam" id="PF18620">
    <property type="entry name" value="DUF5627"/>
    <property type="match status" value="1"/>
</dbReference>
<evidence type="ECO:0000313" key="4">
    <source>
        <dbReference type="EMBL" id="WQD38722.1"/>
    </source>
</evidence>
<dbReference type="Proteomes" id="UP001325680">
    <property type="component" value="Chromosome"/>
</dbReference>
<name>A0ABZ0W651_9BACT</name>
<organism evidence="4 5">
    <name type="scientific">Niabella yanshanensis</name>
    <dbReference type="NCBI Taxonomy" id="577386"/>
    <lineage>
        <taxon>Bacteria</taxon>
        <taxon>Pseudomonadati</taxon>
        <taxon>Bacteroidota</taxon>
        <taxon>Chitinophagia</taxon>
        <taxon>Chitinophagales</taxon>
        <taxon>Chitinophagaceae</taxon>
        <taxon>Niabella</taxon>
    </lineage>
</organism>
<feature type="domain" description="DUF5627" evidence="3">
    <location>
        <begin position="183"/>
        <end position="314"/>
    </location>
</feature>
<evidence type="ECO:0000313" key="5">
    <source>
        <dbReference type="Proteomes" id="UP001325680"/>
    </source>
</evidence>
<feature type="chain" id="PRO_5045388085" evidence="1">
    <location>
        <begin position="21"/>
        <end position="326"/>
    </location>
</feature>
<keyword evidence="5" id="KW-1185">Reference proteome</keyword>
<dbReference type="InterPro" id="IPR013728">
    <property type="entry name" value="BT_3987-like_N"/>
</dbReference>
<evidence type="ECO:0000259" key="2">
    <source>
        <dbReference type="Pfam" id="PF08522"/>
    </source>
</evidence>
<sequence length="326" mass="36059">MKTKRIYLYMMATMATLVLACNKNADTDWPDFDYTSVYFSYQAVGRTITFGKEELIDNALDNERKVEIKAALGGTRDNKANVSIGYAVDESLLQNKYFDDAYGGGKMVLLPSTHYNFLSDQMKIPAGSILNGVQVQFTDAFFADPDAIKSHYVIPLKMVSVQNADSILSNKNYVLYGVKFVNKWHGNYLRRGKDNVTYADASTATVVRHAQYRKDDELRKLSTVSLQAINFPITYKDKTGTNVQCTLRLTFDNSGNCTVTSATAGVTASGSGSFKENGETMDGKQKDGLYLNYQVSAPGINSVTTLDTLIIRDRAVSAEFQPAVTK</sequence>
<protein>
    <submittedName>
        <fullName evidence="4">DUF5627 domain-containing protein</fullName>
    </submittedName>
</protein>
<reference evidence="4 5" key="1">
    <citation type="submission" date="2023-12" db="EMBL/GenBank/DDBJ databases">
        <title>Genome sequencing and assembly of bacterial species from a model synthetic community.</title>
        <authorList>
            <person name="Hogle S.L."/>
        </authorList>
    </citation>
    <scope>NUCLEOTIDE SEQUENCE [LARGE SCALE GENOMIC DNA]</scope>
    <source>
        <strain evidence="4 5">HAMBI_3031</strain>
    </source>
</reference>
<evidence type="ECO:0000256" key="1">
    <source>
        <dbReference type="SAM" id="SignalP"/>
    </source>
</evidence>
<dbReference type="Gene3D" id="2.60.40.1740">
    <property type="entry name" value="hypothetical protein (bacova_03559)"/>
    <property type="match status" value="1"/>
</dbReference>
<evidence type="ECO:0000259" key="3">
    <source>
        <dbReference type="Pfam" id="PF18620"/>
    </source>
</evidence>
<feature type="domain" description="BT-3987-like N-terminal" evidence="2">
    <location>
        <begin position="35"/>
        <end position="164"/>
    </location>
</feature>
<accession>A0ABZ0W651</accession>
<dbReference type="EMBL" id="CP139960">
    <property type="protein sequence ID" value="WQD38722.1"/>
    <property type="molecule type" value="Genomic_DNA"/>
</dbReference>
<dbReference type="Pfam" id="PF08522">
    <property type="entry name" value="BT_3987-like_N"/>
    <property type="match status" value="1"/>
</dbReference>
<gene>
    <name evidence="4" type="ORF">U0035_01010</name>
</gene>